<dbReference type="InterPro" id="IPR008984">
    <property type="entry name" value="SMAD_FHA_dom_sf"/>
</dbReference>
<proteinExistence type="predicted"/>
<dbReference type="AlphaFoldDB" id="A0A8S4PS58"/>
<dbReference type="PROSITE" id="PS50039">
    <property type="entry name" value="FORK_HEAD_3"/>
    <property type="match status" value="1"/>
</dbReference>
<dbReference type="GO" id="GO:0005634">
    <property type="term" value="C:nucleus"/>
    <property type="evidence" value="ECO:0007669"/>
    <property type="project" value="UniProtKB-SubCell"/>
</dbReference>
<evidence type="ECO:0000256" key="1">
    <source>
        <dbReference type="ARBA" id="ARBA00004123"/>
    </source>
</evidence>
<dbReference type="GO" id="GO:0045893">
    <property type="term" value="P:positive regulation of DNA-templated transcription"/>
    <property type="evidence" value="ECO:0007669"/>
    <property type="project" value="UniProtKB-ARBA"/>
</dbReference>
<evidence type="ECO:0000256" key="5">
    <source>
        <dbReference type="ARBA" id="ARBA00023242"/>
    </source>
</evidence>
<feature type="DNA-binding region" description="Fork-head" evidence="6">
    <location>
        <begin position="244"/>
        <end position="273"/>
    </location>
</feature>
<dbReference type="Pfam" id="PF00498">
    <property type="entry name" value="FHA"/>
    <property type="match status" value="1"/>
</dbReference>
<comment type="caution">
    <text evidence="10">The sequence shown here is derived from an EMBL/GenBank/DDBJ whole genome shotgun (WGS) entry which is preliminary data.</text>
</comment>
<evidence type="ECO:0000256" key="6">
    <source>
        <dbReference type="PROSITE-ProRule" id="PRU00089"/>
    </source>
</evidence>
<dbReference type="InterPro" id="IPR018122">
    <property type="entry name" value="TF_fork_head_CS_1"/>
</dbReference>
<comment type="subcellular location">
    <subcellularLocation>
        <location evidence="1 6">Nucleus</location>
    </subcellularLocation>
</comment>
<dbReference type="OrthoDB" id="691130at2759"/>
<dbReference type="PANTHER" id="PTHR45881:SF7">
    <property type="entry name" value="CHECKPOINT SUPPRESSOR 1-LIKE, ISOFORM A-RELATED"/>
    <property type="match status" value="1"/>
</dbReference>
<organism evidence="10 11">
    <name type="scientific">Owenia fusiformis</name>
    <name type="common">Polychaete worm</name>
    <dbReference type="NCBI Taxonomy" id="6347"/>
    <lineage>
        <taxon>Eukaryota</taxon>
        <taxon>Metazoa</taxon>
        <taxon>Spiralia</taxon>
        <taxon>Lophotrochozoa</taxon>
        <taxon>Annelida</taxon>
        <taxon>Polychaeta</taxon>
        <taxon>Sedentaria</taxon>
        <taxon>Canalipalpata</taxon>
        <taxon>Sabellida</taxon>
        <taxon>Oweniida</taxon>
        <taxon>Oweniidae</taxon>
        <taxon>Owenia</taxon>
    </lineage>
</organism>
<dbReference type="PANTHER" id="PTHR45881">
    <property type="entry name" value="CHECKPOINT SUPPRESSOR 1-LIKE, ISOFORM A-RELATED"/>
    <property type="match status" value="1"/>
</dbReference>
<dbReference type="Proteomes" id="UP000749559">
    <property type="component" value="Unassembled WGS sequence"/>
</dbReference>
<keyword evidence="11" id="KW-1185">Reference proteome</keyword>
<dbReference type="PROSITE" id="PS00657">
    <property type="entry name" value="FORK_HEAD_1"/>
    <property type="match status" value="1"/>
</dbReference>
<dbReference type="SUPFAM" id="SSF46785">
    <property type="entry name" value="Winged helix' DNA-binding domain"/>
    <property type="match status" value="1"/>
</dbReference>
<sequence length="284" mass="31093">MSTLQKPSDNDAWALLALKSAPSSPARNVQWSAEPKADAIARLEGKDFEYLMRQSRITVGRNSSKGDVDVNMGHSSFISRVHFEIYFDNMNFFMKCNGKNGVFVDGVFQRKGAPGMQLPKTCVLRFPSTNIRIIFQALTPDNEQLATAPAANLPSPQKKKLFMPPLKIDIPEREASFSSPCPSPTGTISAANSCPTSPRGGAGFSRPTYALPDLQIAAAVYAAQSREEKESQSSSSNSPKDESKPPYSYAQLIVQAITSAPDKQLTLSGIYIYYKKLSLLQNCR</sequence>
<dbReference type="FunFam" id="2.60.200.20:FF:000031">
    <property type="entry name" value="Forkhead box protein K1"/>
    <property type="match status" value="1"/>
</dbReference>
<evidence type="ECO:0000313" key="10">
    <source>
        <dbReference type="EMBL" id="CAH1794362.1"/>
    </source>
</evidence>
<protein>
    <recommendedName>
        <fullName evidence="12">FHA domain-containing protein</fullName>
    </recommendedName>
</protein>
<dbReference type="InterPro" id="IPR000253">
    <property type="entry name" value="FHA_dom"/>
</dbReference>
<name>A0A8S4PS58_OWEFU</name>
<dbReference type="Gene3D" id="1.10.10.10">
    <property type="entry name" value="Winged helix-like DNA-binding domain superfamily/Winged helix DNA-binding domain"/>
    <property type="match status" value="1"/>
</dbReference>
<dbReference type="CDD" id="cd22688">
    <property type="entry name" value="FHA_FOXK"/>
    <property type="match status" value="1"/>
</dbReference>
<dbReference type="EMBL" id="CAIIXF020000009">
    <property type="protein sequence ID" value="CAH1794362.1"/>
    <property type="molecule type" value="Genomic_DNA"/>
</dbReference>
<dbReference type="GO" id="GO:0000978">
    <property type="term" value="F:RNA polymerase II cis-regulatory region sequence-specific DNA binding"/>
    <property type="evidence" value="ECO:0007669"/>
    <property type="project" value="TreeGrafter"/>
</dbReference>
<evidence type="ECO:0000256" key="7">
    <source>
        <dbReference type="SAM" id="MobiDB-lite"/>
    </source>
</evidence>
<dbReference type="SUPFAM" id="SSF49879">
    <property type="entry name" value="SMAD/FHA domain"/>
    <property type="match status" value="1"/>
</dbReference>
<keyword evidence="4" id="KW-0804">Transcription</keyword>
<dbReference type="GO" id="GO:0000981">
    <property type="term" value="F:DNA-binding transcription factor activity, RNA polymerase II-specific"/>
    <property type="evidence" value="ECO:0007669"/>
    <property type="project" value="TreeGrafter"/>
</dbReference>
<evidence type="ECO:0000256" key="2">
    <source>
        <dbReference type="ARBA" id="ARBA00023015"/>
    </source>
</evidence>
<accession>A0A8S4PS58</accession>
<feature type="region of interest" description="Disordered" evidence="7">
    <location>
        <begin position="174"/>
        <end position="199"/>
    </location>
</feature>
<keyword evidence="3 6" id="KW-0238">DNA-binding</keyword>
<keyword evidence="2" id="KW-0805">Transcription regulation</keyword>
<evidence type="ECO:0008006" key="12">
    <source>
        <dbReference type="Google" id="ProtNLM"/>
    </source>
</evidence>
<evidence type="ECO:0000256" key="3">
    <source>
        <dbReference type="ARBA" id="ARBA00023125"/>
    </source>
</evidence>
<reference evidence="10" key="1">
    <citation type="submission" date="2022-03" db="EMBL/GenBank/DDBJ databases">
        <authorList>
            <person name="Martin C."/>
        </authorList>
    </citation>
    <scope>NUCLEOTIDE SEQUENCE</scope>
</reference>
<feature type="domain" description="Fork-head" evidence="9">
    <location>
        <begin position="244"/>
        <end position="273"/>
    </location>
</feature>
<evidence type="ECO:0000256" key="4">
    <source>
        <dbReference type="ARBA" id="ARBA00023163"/>
    </source>
</evidence>
<dbReference type="Pfam" id="PF00250">
    <property type="entry name" value="Forkhead"/>
    <property type="match status" value="1"/>
</dbReference>
<dbReference type="SMART" id="SM00240">
    <property type="entry name" value="FHA"/>
    <property type="match status" value="1"/>
</dbReference>
<evidence type="ECO:0000313" key="11">
    <source>
        <dbReference type="Proteomes" id="UP000749559"/>
    </source>
</evidence>
<dbReference type="Gene3D" id="2.60.200.20">
    <property type="match status" value="1"/>
</dbReference>
<dbReference type="PROSITE" id="PS50006">
    <property type="entry name" value="FHA_DOMAIN"/>
    <property type="match status" value="1"/>
</dbReference>
<gene>
    <name evidence="10" type="ORF">OFUS_LOCUS19069</name>
</gene>
<feature type="region of interest" description="Disordered" evidence="7">
    <location>
        <begin position="225"/>
        <end position="245"/>
    </location>
</feature>
<feature type="domain" description="FHA" evidence="8">
    <location>
        <begin position="57"/>
        <end position="109"/>
    </location>
</feature>
<evidence type="ECO:0000259" key="8">
    <source>
        <dbReference type="PROSITE" id="PS50006"/>
    </source>
</evidence>
<dbReference type="InterPro" id="IPR036390">
    <property type="entry name" value="WH_DNA-bd_sf"/>
</dbReference>
<feature type="compositionally biased region" description="Polar residues" evidence="7">
    <location>
        <begin position="176"/>
        <end position="196"/>
    </location>
</feature>
<keyword evidence="5 6" id="KW-0539">Nucleus</keyword>
<dbReference type="InterPro" id="IPR001766">
    <property type="entry name" value="Fork_head_dom"/>
</dbReference>
<evidence type="ECO:0000259" key="9">
    <source>
        <dbReference type="PROSITE" id="PS50039"/>
    </source>
</evidence>
<dbReference type="InterPro" id="IPR036388">
    <property type="entry name" value="WH-like_DNA-bd_sf"/>
</dbReference>